<keyword evidence="4" id="KW-1185">Reference proteome</keyword>
<dbReference type="InterPro" id="IPR009057">
    <property type="entry name" value="Homeodomain-like_sf"/>
</dbReference>
<proteinExistence type="predicted"/>
<dbReference type="Pfam" id="PF13565">
    <property type="entry name" value="HTH_32"/>
    <property type="match status" value="1"/>
</dbReference>
<accession>A0ABW6SY96</accession>
<dbReference type="Pfam" id="PF13683">
    <property type="entry name" value="rve_3"/>
    <property type="match status" value="1"/>
</dbReference>
<dbReference type="InterPro" id="IPR036397">
    <property type="entry name" value="RNaseH_sf"/>
</dbReference>
<gene>
    <name evidence="3" type="ORF">ACFYXI_30550</name>
</gene>
<protein>
    <submittedName>
        <fullName evidence="3">Integrase core domain-containing protein</fullName>
    </submittedName>
</protein>
<organism evidence="3 4">
    <name type="scientific">Microtetraspora malaysiensis</name>
    <dbReference type="NCBI Taxonomy" id="161358"/>
    <lineage>
        <taxon>Bacteria</taxon>
        <taxon>Bacillati</taxon>
        <taxon>Actinomycetota</taxon>
        <taxon>Actinomycetes</taxon>
        <taxon>Streptosporangiales</taxon>
        <taxon>Streptosporangiaceae</taxon>
        <taxon>Microtetraspora</taxon>
    </lineage>
</organism>
<feature type="domain" description="Integrase catalytic" evidence="2">
    <location>
        <begin position="157"/>
        <end position="330"/>
    </location>
</feature>
<name>A0ABW6SY96_9ACTN</name>
<evidence type="ECO:0000313" key="3">
    <source>
        <dbReference type="EMBL" id="MFF3669936.1"/>
    </source>
</evidence>
<dbReference type="SUPFAM" id="SSF46689">
    <property type="entry name" value="Homeodomain-like"/>
    <property type="match status" value="1"/>
</dbReference>
<dbReference type="InterPro" id="IPR001584">
    <property type="entry name" value="Integrase_cat-core"/>
</dbReference>
<evidence type="ECO:0000259" key="2">
    <source>
        <dbReference type="PROSITE" id="PS50994"/>
    </source>
</evidence>
<dbReference type="EMBL" id="JBIASD010000025">
    <property type="protein sequence ID" value="MFF3669936.1"/>
    <property type="molecule type" value="Genomic_DNA"/>
</dbReference>
<feature type="region of interest" description="Disordered" evidence="1">
    <location>
        <begin position="308"/>
        <end position="336"/>
    </location>
</feature>
<dbReference type="RefSeq" id="WP_387416208.1">
    <property type="nucleotide sequence ID" value="NZ_JBIASD010000025.1"/>
</dbReference>
<comment type="caution">
    <text evidence="3">The sequence shown here is derived from an EMBL/GenBank/DDBJ whole genome shotgun (WGS) entry which is preliminary data.</text>
</comment>
<dbReference type="SUPFAM" id="SSF53098">
    <property type="entry name" value="Ribonuclease H-like"/>
    <property type="match status" value="1"/>
</dbReference>
<dbReference type="Gene3D" id="3.30.420.10">
    <property type="entry name" value="Ribonuclease H-like superfamily/Ribonuclease H"/>
    <property type="match status" value="1"/>
</dbReference>
<sequence length="357" mass="41064">MLWSFLYLILGHVFQLLVLLGRGDRANAIEIVVLRHQVAVLRRQVNRLDLQPGDRVMLAALSRLLPRSSWNVFFVTPATLLRWHRALVTRQWTYPSKRPGRPSTPADVRAAVLRLARENPTWGYQRISGELAGVGLRVPPSTVRDILKRAGLGPAPRRTGPSWSQFLTAQAEGIWACDLFHVDTVFLKRLYVLFFIEHATRAVHVVGVTVHPTGAWVAQQARNLLTDLGERAEGIRFLIRDRDAKFTAVFDEVFTSLGARVIRTPVRAPRANAIAERWVGTVRRECTDRLLVYNDRHLRRVLQTYERHYNRHRPHRSRDRQPPQPPHAPATPSDLDQIRLQRRQILHSLINQYRRAA</sequence>
<dbReference type="Proteomes" id="UP001602013">
    <property type="component" value="Unassembled WGS sequence"/>
</dbReference>
<dbReference type="PROSITE" id="PS50994">
    <property type="entry name" value="INTEGRASE"/>
    <property type="match status" value="1"/>
</dbReference>
<dbReference type="InterPro" id="IPR012337">
    <property type="entry name" value="RNaseH-like_sf"/>
</dbReference>
<feature type="compositionally biased region" description="Basic residues" evidence="1">
    <location>
        <begin position="309"/>
        <end position="318"/>
    </location>
</feature>
<evidence type="ECO:0000256" key="1">
    <source>
        <dbReference type="SAM" id="MobiDB-lite"/>
    </source>
</evidence>
<evidence type="ECO:0000313" key="4">
    <source>
        <dbReference type="Proteomes" id="UP001602013"/>
    </source>
</evidence>
<reference evidence="3 4" key="1">
    <citation type="submission" date="2024-10" db="EMBL/GenBank/DDBJ databases">
        <title>The Natural Products Discovery Center: Release of the First 8490 Sequenced Strains for Exploring Actinobacteria Biosynthetic Diversity.</title>
        <authorList>
            <person name="Kalkreuter E."/>
            <person name="Kautsar S.A."/>
            <person name="Yang D."/>
            <person name="Bader C.D."/>
            <person name="Teijaro C.N."/>
            <person name="Fluegel L."/>
            <person name="Davis C.M."/>
            <person name="Simpson J.R."/>
            <person name="Lauterbach L."/>
            <person name="Steele A.D."/>
            <person name="Gui C."/>
            <person name="Meng S."/>
            <person name="Li G."/>
            <person name="Viehrig K."/>
            <person name="Ye F."/>
            <person name="Su P."/>
            <person name="Kiefer A.F."/>
            <person name="Nichols A."/>
            <person name="Cepeda A.J."/>
            <person name="Yan W."/>
            <person name="Fan B."/>
            <person name="Jiang Y."/>
            <person name="Adhikari A."/>
            <person name="Zheng C.-J."/>
            <person name="Schuster L."/>
            <person name="Cowan T.M."/>
            <person name="Smanski M.J."/>
            <person name="Chevrette M.G."/>
            <person name="De Carvalho L.P.S."/>
            <person name="Shen B."/>
        </authorList>
    </citation>
    <scope>NUCLEOTIDE SEQUENCE [LARGE SCALE GENOMIC DNA]</scope>
    <source>
        <strain evidence="3 4">NPDC002173</strain>
    </source>
</reference>